<feature type="transmembrane region" description="Helical" evidence="4">
    <location>
        <begin position="145"/>
        <end position="168"/>
    </location>
</feature>
<dbReference type="InterPro" id="IPR010645">
    <property type="entry name" value="MFS_4"/>
</dbReference>
<feature type="transmembrane region" description="Helical" evidence="4">
    <location>
        <begin position="266"/>
        <end position="286"/>
    </location>
</feature>
<dbReference type="InterPro" id="IPR020846">
    <property type="entry name" value="MFS_dom"/>
</dbReference>
<dbReference type="PANTHER" id="PTHR23537:SF1">
    <property type="entry name" value="SUGAR TRANSPORTER"/>
    <property type="match status" value="1"/>
</dbReference>
<dbReference type="GO" id="GO:0022857">
    <property type="term" value="F:transmembrane transporter activity"/>
    <property type="evidence" value="ECO:0007669"/>
    <property type="project" value="InterPro"/>
</dbReference>
<evidence type="ECO:0000259" key="5">
    <source>
        <dbReference type="PROSITE" id="PS50850"/>
    </source>
</evidence>
<name>A0A4V2ZVT7_9BURK</name>
<evidence type="ECO:0000256" key="4">
    <source>
        <dbReference type="SAM" id="Phobius"/>
    </source>
</evidence>
<feature type="transmembrane region" description="Helical" evidence="4">
    <location>
        <begin position="54"/>
        <end position="75"/>
    </location>
</feature>
<feature type="transmembrane region" description="Helical" evidence="4">
    <location>
        <begin position="229"/>
        <end position="246"/>
    </location>
</feature>
<dbReference type="Pfam" id="PF07690">
    <property type="entry name" value="MFS_1"/>
    <property type="match status" value="1"/>
</dbReference>
<accession>A0A4V2ZVT7</accession>
<evidence type="ECO:0000313" key="7">
    <source>
        <dbReference type="Proteomes" id="UP000295606"/>
    </source>
</evidence>
<dbReference type="AlphaFoldDB" id="A0A4V2ZVT7"/>
<evidence type="ECO:0000256" key="3">
    <source>
        <dbReference type="ARBA" id="ARBA00023136"/>
    </source>
</evidence>
<evidence type="ECO:0000256" key="2">
    <source>
        <dbReference type="ARBA" id="ARBA00022989"/>
    </source>
</evidence>
<feature type="transmembrane region" description="Helical" evidence="4">
    <location>
        <begin position="87"/>
        <end position="105"/>
    </location>
</feature>
<dbReference type="OrthoDB" id="9067529at2"/>
<keyword evidence="2 4" id="KW-1133">Transmembrane helix</keyword>
<evidence type="ECO:0000256" key="1">
    <source>
        <dbReference type="ARBA" id="ARBA00022692"/>
    </source>
</evidence>
<dbReference type="GO" id="GO:0005886">
    <property type="term" value="C:plasma membrane"/>
    <property type="evidence" value="ECO:0007669"/>
    <property type="project" value="TreeGrafter"/>
</dbReference>
<organism evidence="6 7">
    <name type="scientific">Paraburkholderia guartelaensis</name>
    <dbReference type="NCBI Taxonomy" id="2546446"/>
    <lineage>
        <taxon>Bacteria</taxon>
        <taxon>Pseudomonadati</taxon>
        <taxon>Pseudomonadota</taxon>
        <taxon>Betaproteobacteria</taxon>
        <taxon>Burkholderiales</taxon>
        <taxon>Burkholderiaceae</taxon>
        <taxon>Paraburkholderia</taxon>
    </lineage>
</organism>
<dbReference type="InterPro" id="IPR036259">
    <property type="entry name" value="MFS_trans_sf"/>
</dbReference>
<dbReference type="Proteomes" id="UP000295606">
    <property type="component" value="Unassembled WGS sequence"/>
</dbReference>
<feature type="transmembrane region" description="Helical" evidence="4">
    <location>
        <begin position="352"/>
        <end position="371"/>
    </location>
</feature>
<dbReference type="SUPFAM" id="SSF103473">
    <property type="entry name" value="MFS general substrate transporter"/>
    <property type="match status" value="1"/>
</dbReference>
<reference evidence="6 7" key="1">
    <citation type="submission" date="2019-03" db="EMBL/GenBank/DDBJ databases">
        <title>Paraburkholderia sp. isolated from native Mimosa gymnas in Guartela State Park, Brazil.</title>
        <authorList>
            <person name="Paulitsch F."/>
            <person name="Hungria M."/>
            <person name="Delamuta J.R.M."/>
            <person name="Ribeiro R.A."/>
            <person name="Dall'Agnol R."/>
            <person name="Silva J.S.B."/>
        </authorList>
    </citation>
    <scope>NUCLEOTIDE SEQUENCE [LARGE SCALE GENOMIC DNA]</scope>
    <source>
        <strain evidence="6 7">CNPSo 3008</strain>
    </source>
</reference>
<feature type="transmembrane region" description="Helical" evidence="4">
    <location>
        <begin position="293"/>
        <end position="314"/>
    </location>
</feature>
<dbReference type="PROSITE" id="PS50850">
    <property type="entry name" value="MFS"/>
    <property type="match status" value="1"/>
</dbReference>
<evidence type="ECO:0000313" key="6">
    <source>
        <dbReference type="EMBL" id="TDG06505.1"/>
    </source>
</evidence>
<proteinExistence type="predicted"/>
<dbReference type="InterPro" id="IPR011701">
    <property type="entry name" value="MFS"/>
</dbReference>
<feature type="transmembrane region" description="Helical" evidence="4">
    <location>
        <begin position="20"/>
        <end position="42"/>
    </location>
</feature>
<feature type="transmembrane region" description="Helical" evidence="4">
    <location>
        <begin position="320"/>
        <end position="340"/>
    </location>
</feature>
<keyword evidence="3 4" id="KW-0472">Membrane</keyword>
<gene>
    <name evidence="6" type="ORF">E1N52_19425</name>
</gene>
<dbReference type="Gene3D" id="1.20.1250.20">
    <property type="entry name" value="MFS general substrate transporter like domains"/>
    <property type="match status" value="1"/>
</dbReference>
<sequence>MTTTAMASTTTQSITRTMSVAVVFTLFVAVAFGFGLYLFALIVPVMRHSLGFEYTAIGIVTGGAQTAYLIAALVCPRLVKRFGEGQVIVGAVAAAALLLLFFAGVQSVLSVGLVLAGLGATAAFMMVPTVGAISETVPFCYRSRVNGLVSSGTAYGQFANGMLVTWLLPRHSWQWIWIVAGSTSLAIALGGLLALRRFAPQVFVRKAPQRTETRRPSGSRWHLVTRSNLTVWTLLALSGMACGPWQNYLSSFLVDEQAHSLETIGQVWSIIGVVGLFSGFAAGMAADKAGVRIALALSYAALAGSGLLIAFHTAVWQLRAAALCFGLSFYAIYGLIPAYISKTVDPRSATTVFAVANVFLGLGTTLGNVTGGSFPGWLGSLKTVYITASALACVGMVLTTVLRDERRVGS</sequence>
<feature type="transmembrane region" description="Helical" evidence="4">
    <location>
        <begin position="174"/>
        <end position="195"/>
    </location>
</feature>
<dbReference type="PANTHER" id="PTHR23537">
    <property type="match status" value="1"/>
</dbReference>
<feature type="domain" description="Major facilitator superfamily (MFS) profile" evidence="5">
    <location>
        <begin position="21"/>
        <end position="407"/>
    </location>
</feature>
<protein>
    <submittedName>
        <fullName evidence="6">MFS transporter</fullName>
    </submittedName>
</protein>
<feature type="transmembrane region" description="Helical" evidence="4">
    <location>
        <begin position="111"/>
        <end position="133"/>
    </location>
</feature>
<keyword evidence="1 4" id="KW-0812">Transmembrane</keyword>
<feature type="transmembrane region" description="Helical" evidence="4">
    <location>
        <begin position="383"/>
        <end position="402"/>
    </location>
</feature>
<dbReference type="EMBL" id="SMOD01000014">
    <property type="protein sequence ID" value="TDG06505.1"/>
    <property type="molecule type" value="Genomic_DNA"/>
</dbReference>
<comment type="caution">
    <text evidence="6">The sequence shown here is derived from an EMBL/GenBank/DDBJ whole genome shotgun (WGS) entry which is preliminary data.</text>
</comment>